<evidence type="ECO:0008006" key="3">
    <source>
        <dbReference type="Google" id="ProtNLM"/>
    </source>
</evidence>
<organism evidence="1 2">
    <name type="scientific">Brassica cretica</name>
    <name type="common">Mustard</name>
    <dbReference type="NCBI Taxonomy" id="69181"/>
    <lineage>
        <taxon>Eukaryota</taxon>
        <taxon>Viridiplantae</taxon>
        <taxon>Streptophyta</taxon>
        <taxon>Embryophyta</taxon>
        <taxon>Tracheophyta</taxon>
        <taxon>Spermatophyta</taxon>
        <taxon>Magnoliopsida</taxon>
        <taxon>eudicotyledons</taxon>
        <taxon>Gunneridae</taxon>
        <taxon>Pentapetalae</taxon>
        <taxon>rosids</taxon>
        <taxon>malvids</taxon>
        <taxon>Brassicales</taxon>
        <taxon>Brassicaceae</taxon>
        <taxon>Brassiceae</taxon>
        <taxon>Brassica</taxon>
    </lineage>
</organism>
<accession>A0A8S9MSQ0</accession>
<protein>
    <recommendedName>
        <fullName evidence="3">FBD domain-containing protein</fullName>
    </recommendedName>
</protein>
<dbReference type="AlphaFoldDB" id="A0A8S9MSQ0"/>
<evidence type="ECO:0000313" key="1">
    <source>
        <dbReference type="EMBL" id="KAF2620941.1"/>
    </source>
</evidence>
<proteinExistence type="predicted"/>
<dbReference type="PANTHER" id="PTHR31293">
    <property type="entry name" value="RNI-LIKE SUPERFAMILY PROTEIN"/>
    <property type="match status" value="1"/>
</dbReference>
<gene>
    <name evidence="1" type="ORF">F2Q68_00041817</name>
</gene>
<dbReference type="EMBL" id="QGKW02000007">
    <property type="protein sequence ID" value="KAF2620941.1"/>
    <property type="molecule type" value="Genomic_DNA"/>
</dbReference>
<dbReference type="PANTHER" id="PTHR31293:SF22">
    <property type="entry name" value="BNAC06G06520D PROTEIN"/>
    <property type="match status" value="1"/>
</dbReference>
<sequence length="68" mass="7673">VISRCVKHGLVLPVFKNLVKLSFATGNKKSWKLLPCLLKQSPKVETLIIKVNFGTVGKNFYICVKKRT</sequence>
<reference evidence="1" key="1">
    <citation type="submission" date="2019-12" db="EMBL/GenBank/DDBJ databases">
        <title>Genome sequencing and annotation of Brassica cretica.</title>
        <authorList>
            <person name="Studholme D.J."/>
            <person name="Sarris P.F."/>
        </authorList>
    </citation>
    <scope>NUCLEOTIDE SEQUENCE</scope>
    <source>
        <strain evidence="1">PFS-001/15</strain>
        <tissue evidence="1">Leaf</tissue>
    </source>
</reference>
<name>A0A8S9MSQ0_BRACR</name>
<comment type="caution">
    <text evidence="1">The sequence shown here is derived from an EMBL/GenBank/DDBJ whole genome shotgun (WGS) entry which is preliminary data.</text>
</comment>
<evidence type="ECO:0000313" key="2">
    <source>
        <dbReference type="Proteomes" id="UP000712281"/>
    </source>
</evidence>
<dbReference type="InterPro" id="IPR055294">
    <property type="entry name" value="FBL60-like"/>
</dbReference>
<feature type="non-terminal residue" evidence="1">
    <location>
        <position position="1"/>
    </location>
</feature>
<dbReference type="Proteomes" id="UP000712281">
    <property type="component" value="Unassembled WGS sequence"/>
</dbReference>